<protein>
    <submittedName>
        <fullName evidence="1">Uncharacterized protein</fullName>
    </submittedName>
</protein>
<organism evidence="1 2">
    <name type="scientific">Maribellus luteus</name>
    <dbReference type="NCBI Taxonomy" id="2305463"/>
    <lineage>
        <taxon>Bacteria</taxon>
        <taxon>Pseudomonadati</taxon>
        <taxon>Bacteroidota</taxon>
        <taxon>Bacteroidia</taxon>
        <taxon>Marinilabiliales</taxon>
        <taxon>Prolixibacteraceae</taxon>
        <taxon>Maribellus</taxon>
    </lineage>
</organism>
<dbReference type="EMBL" id="QWGR01000014">
    <property type="protein sequence ID" value="RIJ46475.1"/>
    <property type="molecule type" value="Genomic_DNA"/>
</dbReference>
<evidence type="ECO:0000313" key="2">
    <source>
        <dbReference type="Proteomes" id="UP000265926"/>
    </source>
</evidence>
<proteinExistence type="predicted"/>
<dbReference type="Proteomes" id="UP000265926">
    <property type="component" value="Unassembled WGS sequence"/>
</dbReference>
<sequence>MGGHFDRFFHSRLKNKVFSFYGNEVYPAYLRPNTISEFGKTYINIHGCIFDHDDEMVLLENSGKGKEITLKTSSNIELGDSFSAKIIEGAGTVNFESDLTGLKK</sequence>
<name>A0A399SWF9_9BACT</name>
<reference evidence="1 2" key="1">
    <citation type="submission" date="2018-08" db="EMBL/GenBank/DDBJ databases">
        <title>Pallidiluteibacterium maritimus gen. nov., sp. nov., isolated from coastal sediment.</title>
        <authorList>
            <person name="Zhou L.Y."/>
        </authorList>
    </citation>
    <scope>NUCLEOTIDE SEQUENCE [LARGE SCALE GENOMIC DNA]</scope>
    <source>
        <strain evidence="1 2">XSD2</strain>
    </source>
</reference>
<evidence type="ECO:0000313" key="1">
    <source>
        <dbReference type="EMBL" id="RIJ46475.1"/>
    </source>
</evidence>
<gene>
    <name evidence="1" type="ORF">D1614_18880</name>
</gene>
<accession>A0A399SWF9</accession>
<comment type="caution">
    <text evidence="1">The sequence shown here is derived from an EMBL/GenBank/DDBJ whole genome shotgun (WGS) entry which is preliminary data.</text>
</comment>
<dbReference type="AlphaFoldDB" id="A0A399SWF9"/>
<keyword evidence="2" id="KW-1185">Reference proteome</keyword>